<organism evidence="7 8">
    <name type="scientific">Clostridium thermopalmarium DSM 5974</name>
    <dbReference type="NCBI Taxonomy" id="1121340"/>
    <lineage>
        <taxon>Bacteria</taxon>
        <taxon>Bacillati</taxon>
        <taxon>Bacillota</taxon>
        <taxon>Clostridia</taxon>
        <taxon>Eubacteriales</taxon>
        <taxon>Clostridiaceae</taxon>
        <taxon>Clostridium</taxon>
    </lineage>
</organism>
<dbReference type="InterPro" id="IPR010432">
    <property type="entry name" value="RDD"/>
</dbReference>
<comment type="caution">
    <text evidence="7">The sequence shown here is derived from an EMBL/GenBank/DDBJ whole genome shotgun (WGS) entry which is preliminary data.</text>
</comment>
<protein>
    <submittedName>
        <fullName evidence="7">RDD family protein</fullName>
    </submittedName>
</protein>
<keyword evidence="8" id="KW-1185">Reference proteome</keyword>
<keyword evidence="3 5" id="KW-1133">Transmembrane helix</keyword>
<feature type="transmembrane region" description="Helical" evidence="5">
    <location>
        <begin position="81"/>
        <end position="98"/>
    </location>
</feature>
<proteinExistence type="predicted"/>
<dbReference type="RefSeq" id="WP_242976288.1">
    <property type="nucleotide sequence ID" value="NZ_PVXN01000021.1"/>
</dbReference>
<sequence>MENMSNEEKNIVDVEFTAENEEITKEESVGNSDIISKVSFKDAFMSSILDILITGAISIAGLYIFDFILRIAAGYYVKEKVSVFLIIYLIVTLLYTTIMESSKSGNTIGKRAANLKTIKIK</sequence>
<comment type="subcellular location">
    <subcellularLocation>
        <location evidence="1">Membrane</location>
        <topology evidence="1">Multi-pass membrane protein</topology>
    </subcellularLocation>
</comment>
<evidence type="ECO:0000313" key="7">
    <source>
        <dbReference type="EMBL" id="PRR74099.1"/>
    </source>
</evidence>
<dbReference type="Pfam" id="PF06271">
    <property type="entry name" value="RDD"/>
    <property type="match status" value="1"/>
</dbReference>
<feature type="domain" description="RDD" evidence="6">
    <location>
        <begin position="46"/>
        <end position="119"/>
    </location>
</feature>
<keyword evidence="2 5" id="KW-0812">Transmembrane</keyword>
<evidence type="ECO:0000256" key="1">
    <source>
        <dbReference type="ARBA" id="ARBA00004141"/>
    </source>
</evidence>
<name>A0A2T0AUD0_9CLOT</name>
<evidence type="ECO:0000256" key="2">
    <source>
        <dbReference type="ARBA" id="ARBA00022692"/>
    </source>
</evidence>
<dbReference type="AlphaFoldDB" id="A0A2T0AUD0"/>
<dbReference type="GO" id="GO:0016020">
    <property type="term" value="C:membrane"/>
    <property type="evidence" value="ECO:0007669"/>
    <property type="project" value="UniProtKB-SubCell"/>
</dbReference>
<gene>
    <name evidence="7" type="ORF">CPAL_10370</name>
</gene>
<reference evidence="7 8" key="1">
    <citation type="submission" date="2018-03" db="EMBL/GenBank/DDBJ databases">
        <title>Genome sequence of Clostridium thermopalmarium DSM 5974.</title>
        <authorList>
            <person name="Poehlein A."/>
            <person name="Daniel R."/>
        </authorList>
    </citation>
    <scope>NUCLEOTIDE SEQUENCE [LARGE SCALE GENOMIC DNA]</scope>
    <source>
        <strain evidence="7 8">DSM 5974</strain>
    </source>
</reference>
<evidence type="ECO:0000313" key="8">
    <source>
        <dbReference type="Proteomes" id="UP000239614"/>
    </source>
</evidence>
<dbReference type="Proteomes" id="UP000239614">
    <property type="component" value="Unassembled WGS sequence"/>
</dbReference>
<evidence type="ECO:0000256" key="5">
    <source>
        <dbReference type="SAM" id="Phobius"/>
    </source>
</evidence>
<dbReference type="EMBL" id="PVXN01000021">
    <property type="protein sequence ID" value="PRR74099.1"/>
    <property type="molecule type" value="Genomic_DNA"/>
</dbReference>
<evidence type="ECO:0000256" key="4">
    <source>
        <dbReference type="ARBA" id="ARBA00023136"/>
    </source>
</evidence>
<keyword evidence="4 5" id="KW-0472">Membrane</keyword>
<evidence type="ECO:0000259" key="6">
    <source>
        <dbReference type="Pfam" id="PF06271"/>
    </source>
</evidence>
<feature type="transmembrane region" description="Helical" evidence="5">
    <location>
        <begin position="48"/>
        <end position="69"/>
    </location>
</feature>
<evidence type="ECO:0000256" key="3">
    <source>
        <dbReference type="ARBA" id="ARBA00022989"/>
    </source>
</evidence>
<accession>A0A2T0AUD0</accession>